<comment type="caution">
    <text evidence="2">The sequence shown here is derived from an EMBL/GenBank/DDBJ whole genome shotgun (WGS) entry which is preliminary data.</text>
</comment>
<name>A0AAD3XVL9_NEPGR</name>
<dbReference type="AlphaFoldDB" id="A0AAD3XVL9"/>
<feature type="region of interest" description="Disordered" evidence="1">
    <location>
        <begin position="99"/>
        <end position="121"/>
    </location>
</feature>
<keyword evidence="3" id="KW-1185">Reference proteome</keyword>
<organism evidence="2 3">
    <name type="scientific">Nepenthes gracilis</name>
    <name type="common">Slender pitcher plant</name>
    <dbReference type="NCBI Taxonomy" id="150966"/>
    <lineage>
        <taxon>Eukaryota</taxon>
        <taxon>Viridiplantae</taxon>
        <taxon>Streptophyta</taxon>
        <taxon>Embryophyta</taxon>
        <taxon>Tracheophyta</taxon>
        <taxon>Spermatophyta</taxon>
        <taxon>Magnoliopsida</taxon>
        <taxon>eudicotyledons</taxon>
        <taxon>Gunneridae</taxon>
        <taxon>Pentapetalae</taxon>
        <taxon>Caryophyllales</taxon>
        <taxon>Nepenthaceae</taxon>
        <taxon>Nepenthes</taxon>
    </lineage>
</organism>
<dbReference type="Proteomes" id="UP001279734">
    <property type="component" value="Unassembled WGS sequence"/>
</dbReference>
<reference evidence="2" key="1">
    <citation type="submission" date="2023-05" db="EMBL/GenBank/DDBJ databases">
        <title>Nepenthes gracilis genome sequencing.</title>
        <authorList>
            <person name="Fukushima K."/>
        </authorList>
    </citation>
    <scope>NUCLEOTIDE SEQUENCE</scope>
    <source>
        <strain evidence="2">SING2019-196</strain>
    </source>
</reference>
<evidence type="ECO:0000256" key="1">
    <source>
        <dbReference type="SAM" id="MobiDB-lite"/>
    </source>
</evidence>
<protein>
    <submittedName>
        <fullName evidence="2">Uncharacterized protein</fullName>
    </submittedName>
</protein>
<gene>
    <name evidence="2" type="ORF">Nepgr_021053</name>
</gene>
<proteinExistence type="predicted"/>
<evidence type="ECO:0000313" key="2">
    <source>
        <dbReference type="EMBL" id="GMH19212.1"/>
    </source>
</evidence>
<dbReference type="EMBL" id="BSYO01000020">
    <property type="protein sequence ID" value="GMH19212.1"/>
    <property type="molecule type" value="Genomic_DNA"/>
</dbReference>
<sequence length="121" mass="13403">MGTEMSPSSVEVEQGPELLVLHPDASIAGLGVWRVAVGLCFYVLLVSEQEQSAVVPSRATVGILCKYHQLHWICTRDIPQWISSYPPTGIQQRTREVNIQKEKGENQEAQVGDHQGKVPHC</sequence>
<evidence type="ECO:0000313" key="3">
    <source>
        <dbReference type="Proteomes" id="UP001279734"/>
    </source>
</evidence>
<accession>A0AAD3XVL9</accession>